<dbReference type="AlphaFoldDB" id="A0A812PWA6"/>
<evidence type="ECO:0000313" key="1">
    <source>
        <dbReference type="EMBL" id="CAE7349190.1"/>
    </source>
</evidence>
<protein>
    <submittedName>
        <fullName evidence="1">Uncharacterized protein</fullName>
    </submittedName>
</protein>
<accession>A0A812PWA6</accession>
<evidence type="ECO:0000313" key="2">
    <source>
        <dbReference type="Proteomes" id="UP000604046"/>
    </source>
</evidence>
<dbReference type="EMBL" id="CAJNDS010002143">
    <property type="protein sequence ID" value="CAE7349190.1"/>
    <property type="molecule type" value="Genomic_DNA"/>
</dbReference>
<sequence>MPIRPEDQITWGGVLLPRIETLEPRIRGVALERYYLPKLAENGYAQAPQLLKRHCFEGTESLEGLLVVGQVPPGHRPCNRSGASPARPSAATCAGDRAGSRFALPQEHFQRALLKDIP</sequence>
<gene>
    <name evidence="1" type="ORF">SNAT2548_LOCUS18351</name>
</gene>
<reference evidence="1" key="1">
    <citation type="submission" date="2021-02" db="EMBL/GenBank/DDBJ databases">
        <authorList>
            <person name="Dougan E. K."/>
            <person name="Rhodes N."/>
            <person name="Thang M."/>
            <person name="Chan C."/>
        </authorList>
    </citation>
    <scope>NUCLEOTIDE SEQUENCE</scope>
</reference>
<proteinExistence type="predicted"/>
<dbReference type="Proteomes" id="UP000604046">
    <property type="component" value="Unassembled WGS sequence"/>
</dbReference>
<name>A0A812PWA6_9DINO</name>
<organism evidence="1 2">
    <name type="scientific">Symbiodinium natans</name>
    <dbReference type="NCBI Taxonomy" id="878477"/>
    <lineage>
        <taxon>Eukaryota</taxon>
        <taxon>Sar</taxon>
        <taxon>Alveolata</taxon>
        <taxon>Dinophyceae</taxon>
        <taxon>Suessiales</taxon>
        <taxon>Symbiodiniaceae</taxon>
        <taxon>Symbiodinium</taxon>
    </lineage>
</organism>
<keyword evidence="2" id="KW-1185">Reference proteome</keyword>
<comment type="caution">
    <text evidence="1">The sequence shown here is derived from an EMBL/GenBank/DDBJ whole genome shotgun (WGS) entry which is preliminary data.</text>
</comment>
<dbReference type="OrthoDB" id="448195at2759"/>